<protein>
    <submittedName>
        <fullName evidence="3">Collagen alpha-1(I) chain-like</fullName>
    </submittedName>
</protein>
<evidence type="ECO:0000313" key="2">
    <source>
        <dbReference type="Proteomes" id="UP000504640"/>
    </source>
</evidence>
<evidence type="ECO:0000256" key="1">
    <source>
        <dbReference type="SAM" id="MobiDB-lite"/>
    </source>
</evidence>
<gene>
    <name evidence="3" type="primary">LOC116528649</name>
</gene>
<dbReference type="GeneID" id="116528649"/>
<feature type="compositionally biased region" description="Basic and acidic residues" evidence="1">
    <location>
        <begin position="102"/>
        <end position="115"/>
    </location>
</feature>
<name>A0A6J3F905_SAPAP</name>
<dbReference type="Proteomes" id="UP000504640">
    <property type="component" value="Unplaced"/>
</dbReference>
<evidence type="ECO:0000313" key="3">
    <source>
        <dbReference type="RefSeq" id="XP_032101932.1"/>
    </source>
</evidence>
<feature type="region of interest" description="Disordered" evidence="1">
    <location>
        <begin position="1"/>
        <end position="34"/>
    </location>
</feature>
<reference evidence="3" key="1">
    <citation type="submission" date="2025-08" db="UniProtKB">
        <authorList>
            <consortium name="RefSeq"/>
        </authorList>
    </citation>
    <scope>IDENTIFICATION</scope>
    <source>
        <tissue evidence="3">Blood</tissue>
    </source>
</reference>
<dbReference type="AlphaFoldDB" id="A0A6J3F905"/>
<organism evidence="2 3">
    <name type="scientific">Sapajus apella</name>
    <name type="common">Brown-capped capuchin</name>
    <name type="synonym">Cebus apella</name>
    <dbReference type="NCBI Taxonomy" id="9515"/>
    <lineage>
        <taxon>Eukaryota</taxon>
        <taxon>Metazoa</taxon>
        <taxon>Chordata</taxon>
        <taxon>Craniata</taxon>
        <taxon>Vertebrata</taxon>
        <taxon>Euteleostomi</taxon>
        <taxon>Mammalia</taxon>
        <taxon>Eutheria</taxon>
        <taxon>Euarchontoglires</taxon>
        <taxon>Primates</taxon>
        <taxon>Haplorrhini</taxon>
        <taxon>Platyrrhini</taxon>
        <taxon>Cebidae</taxon>
        <taxon>Cebinae</taxon>
        <taxon>Sapajus</taxon>
    </lineage>
</organism>
<proteinExistence type="predicted"/>
<accession>A0A6J3F905</accession>
<dbReference type="RefSeq" id="XP_032101932.1">
    <property type="nucleotide sequence ID" value="XM_032246041.1"/>
</dbReference>
<sequence>MAVQRWLGKRYSSKKKSRSHGTQKDSQERQVAYTTSLCPQTAGWMASSRQASLPGSRALLRFCDAPALPRPRFAVGLSRRLPAARSAASQYLAGPGAGPGRGRQDGRRAPQRADHAGGLPLASREAAKVPPPSLALCPGRPAGISFPARPSAPGASRTFQARGHPDARTRPDPGAEGATQPRGETGAGAAPRLGTRGARGPRLLPEAAAWDEILAAAQGLASRGRCLPEARGSGAMDVATLPSSGQPAERHARAPFGGRGDVSTLCLLLHLKVGFVPPWFLLQAAKAALCHSAH</sequence>
<feature type="region of interest" description="Disordered" evidence="1">
    <location>
        <begin position="88"/>
        <end position="200"/>
    </location>
</feature>
<feature type="compositionally biased region" description="Basic residues" evidence="1">
    <location>
        <begin position="7"/>
        <end position="21"/>
    </location>
</feature>
<feature type="compositionally biased region" description="Basic and acidic residues" evidence="1">
    <location>
        <begin position="163"/>
        <end position="173"/>
    </location>
</feature>
<keyword evidence="2" id="KW-1185">Reference proteome</keyword>